<evidence type="ECO:0000313" key="2">
    <source>
        <dbReference type="Proteomes" id="UP000199077"/>
    </source>
</evidence>
<protein>
    <submittedName>
        <fullName evidence="1">Uncharacterized protein</fullName>
    </submittedName>
</protein>
<keyword evidence="2" id="KW-1185">Reference proteome</keyword>
<dbReference type="OrthoDB" id="4842542at2"/>
<name>A0A1H0SW56_9MICO</name>
<accession>A0A1H0SW56</accession>
<dbReference type="RefSeq" id="WP_091785974.1">
    <property type="nucleotide sequence ID" value="NZ_LT629711.1"/>
</dbReference>
<proteinExistence type="predicted"/>
<sequence length="250" mass="25685">MVALVASLLALGLLGLATSVPGWVGRGEGFVDVPPGLLTVGADAKGVATLGGGVTVSLYSDGLRVNRDSSLLLQTVIGGSMLSAVEGDATTGSDGHTRERVTRRFDNVTITELVFLPGRATYLGTVGDGSRTLPLTLRIEAGGGVVRVGASVIGADGIVWHLNREPQTIGIRPGLPAVNLRNSAAWVDPGAVEGRAVFSTLLGTDVGIGPQRVARGVDIRAEGRTDIHVWTDGCFLTVSSQARPVPTSTS</sequence>
<dbReference type="EMBL" id="LT629711">
    <property type="protein sequence ID" value="SDP45468.1"/>
    <property type="molecule type" value="Genomic_DNA"/>
</dbReference>
<dbReference type="STRING" id="443156.SAMN04489867_2514"/>
<gene>
    <name evidence="1" type="ORF">SAMN04489867_2514</name>
</gene>
<reference evidence="2" key="1">
    <citation type="submission" date="2016-10" db="EMBL/GenBank/DDBJ databases">
        <authorList>
            <person name="Varghese N."/>
            <person name="Submissions S."/>
        </authorList>
    </citation>
    <scope>NUCLEOTIDE SEQUENCE [LARGE SCALE GENOMIC DNA]</scope>
    <source>
        <strain evidence="2">DSM 22329</strain>
    </source>
</reference>
<evidence type="ECO:0000313" key="1">
    <source>
        <dbReference type="EMBL" id="SDP45468.1"/>
    </source>
</evidence>
<organism evidence="1 2">
    <name type="scientific">Pedococcus dokdonensis</name>
    <dbReference type="NCBI Taxonomy" id="443156"/>
    <lineage>
        <taxon>Bacteria</taxon>
        <taxon>Bacillati</taxon>
        <taxon>Actinomycetota</taxon>
        <taxon>Actinomycetes</taxon>
        <taxon>Micrococcales</taxon>
        <taxon>Intrasporangiaceae</taxon>
        <taxon>Pedococcus</taxon>
    </lineage>
</organism>
<dbReference type="Proteomes" id="UP000199077">
    <property type="component" value="Chromosome I"/>
</dbReference>
<dbReference type="AlphaFoldDB" id="A0A1H0SW56"/>